<keyword evidence="1" id="KW-1133">Transmembrane helix</keyword>
<dbReference type="Proteomes" id="UP000290253">
    <property type="component" value="Unassembled WGS sequence"/>
</dbReference>
<dbReference type="RefSeq" id="WP_129209528.1">
    <property type="nucleotide sequence ID" value="NZ_BMGU01000002.1"/>
</dbReference>
<keyword evidence="4" id="KW-1185">Reference proteome</keyword>
<feature type="transmembrane region" description="Helical" evidence="1">
    <location>
        <begin position="159"/>
        <end position="176"/>
    </location>
</feature>
<evidence type="ECO:0000313" key="3">
    <source>
        <dbReference type="EMBL" id="RXS93747.1"/>
    </source>
</evidence>
<keyword evidence="3" id="KW-0378">Hydrolase</keyword>
<dbReference type="AlphaFoldDB" id="A0A4Q1S9T5"/>
<dbReference type="GO" id="GO:0006508">
    <property type="term" value="P:proteolysis"/>
    <property type="evidence" value="ECO:0007669"/>
    <property type="project" value="UniProtKB-KW"/>
</dbReference>
<proteinExistence type="predicted"/>
<name>A0A4Q1S9T5_9BACT</name>
<feature type="transmembrane region" description="Helical" evidence="1">
    <location>
        <begin position="68"/>
        <end position="91"/>
    </location>
</feature>
<dbReference type="InterPro" id="IPR003675">
    <property type="entry name" value="Rce1/LyrA-like_dom"/>
</dbReference>
<dbReference type="Pfam" id="PF02517">
    <property type="entry name" value="Rce1-like"/>
    <property type="match status" value="1"/>
</dbReference>
<dbReference type="GO" id="GO:0008237">
    <property type="term" value="F:metallopeptidase activity"/>
    <property type="evidence" value="ECO:0007669"/>
    <property type="project" value="UniProtKB-KW"/>
</dbReference>
<evidence type="ECO:0000256" key="1">
    <source>
        <dbReference type="SAM" id="Phobius"/>
    </source>
</evidence>
<feature type="transmembrane region" description="Helical" evidence="1">
    <location>
        <begin position="181"/>
        <end position="199"/>
    </location>
</feature>
<sequence length="234" mass="26209">MEPAVQPGSSRMRDILELACGYLLILAVLWTDDPWQRVFYWIALAVIAVLTLARRASLRALGLTRAGVLRSLWIPALALGLALVAGVAAAYLHTLHRHIGHMLLDFRFAGYLLWAFVQQFLLQNYFLARLRRIVPARYAAAPAVLAALLFALAHLPNPLLTTLTLAWGWVSCILFLRYRNLYTLGLAHAILGITIALTVPNHVHHHMRAGLGYLHYHPHRPAPHGHETAARNQR</sequence>
<feature type="transmembrane region" description="Helical" evidence="1">
    <location>
        <begin position="111"/>
        <end position="128"/>
    </location>
</feature>
<evidence type="ECO:0000313" key="4">
    <source>
        <dbReference type="Proteomes" id="UP000290253"/>
    </source>
</evidence>
<feature type="transmembrane region" description="Helical" evidence="1">
    <location>
        <begin position="135"/>
        <end position="153"/>
    </location>
</feature>
<accession>A0A4Q1S9T5</accession>
<reference evidence="3 4" key="1">
    <citation type="journal article" date="2016" name="Int. J. Syst. Evol. Microbiol.">
        <title>Acidipila dinghuensis sp. nov., an acidobacterium isolated from forest soil.</title>
        <authorList>
            <person name="Jiang Y.W."/>
            <person name="Wang J."/>
            <person name="Chen M.H."/>
            <person name="Lv Y.Y."/>
            <person name="Qiu L.H."/>
        </authorList>
    </citation>
    <scope>NUCLEOTIDE SEQUENCE [LARGE SCALE GENOMIC DNA]</scope>
    <source>
        <strain evidence="3 4">DHOF10</strain>
    </source>
</reference>
<keyword evidence="3" id="KW-0482">Metalloprotease</keyword>
<dbReference type="GO" id="GO:0004175">
    <property type="term" value="F:endopeptidase activity"/>
    <property type="evidence" value="ECO:0007669"/>
    <property type="project" value="UniProtKB-ARBA"/>
</dbReference>
<protein>
    <submittedName>
        <fullName evidence="3">CPBP family intramembrane metalloprotease</fullName>
    </submittedName>
</protein>
<keyword evidence="1" id="KW-0812">Transmembrane</keyword>
<feature type="domain" description="CAAX prenyl protease 2/Lysostaphin resistance protein A-like" evidence="2">
    <location>
        <begin position="109"/>
        <end position="191"/>
    </location>
</feature>
<dbReference type="EMBL" id="SDMK01000004">
    <property type="protein sequence ID" value="RXS93747.1"/>
    <property type="molecule type" value="Genomic_DNA"/>
</dbReference>
<feature type="transmembrane region" description="Helical" evidence="1">
    <location>
        <begin position="38"/>
        <end position="56"/>
    </location>
</feature>
<keyword evidence="1" id="KW-0472">Membrane</keyword>
<evidence type="ECO:0000259" key="2">
    <source>
        <dbReference type="Pfam" id="PF02517"/>
    </source>
</evidence>
<gene>
    <name evidence="3" type="ORF">ESZ00_17005</name>
</gene>
<keyword evidence="3" id="KW-0645">Protease</keyword>
<comment type="caution">
    <text evidence="3">The sequence shown here is derived from an EMBL/GenBank/DDBJ whole genome shotgun (WGS) entry which is preliminary data.</text>
</comment>
<dbReference type="GO" id="GO:0080120">
    <property type="term" value="P:CAAX-box protein maturation"/>
    <property type="evidence" value="ECO:0007669"/>
    <property type="project" value="UniProtKB-ARBA"/>
</dbReference>
<organism evidence="3 4">
    <name type="scientific">Silvibacterium dinghuense</name>
    <dbReference type="NCBI Taxonomy" id="1560006"/>
    <lineage>
        <taxon>Bacteria</taxon>
        <taxon>Pseudomonadati</taxon>
        <taxon>Acidobacteriota</taxon>
        <taxon>Terriglobia</taxon>
        <taxon>Terriglobales</taxon>
        <taxon>Acidobacteriaceae</taxon>
        <taxon>Silvibacterium</taxon>
    </lineage>
</organism>
<dbReference type="OrthoDB" id="116805at2"/>